<dbReference type="HOGENOM" id="CLU_049578_0_0_7"/>
<evidence type="ECO:0000259" key="1">
    <source>
        <dbReference type="PROSITE" id="PS50109"/>
    </source>
</evidence>
<name>C4XM16_SOLM1</name>
<dbReference type="InterPro" id="IPR003594">
    <property type="entry name" value="HATPase_dom"/>
</dbReference>
<dbReference type="KEGG" id="dma:DMR_36530"/>
<keyword evidence="2" id="KW-0418">Kinase</keyword>
<dbReference type="Pfam" id="PF02518">
    <property type="entry name" value="HATPase_c"/>
    <property type="match status" value="1"/>
</dbReference>
<dbReference type="STRING" id="573370.DMR_36530"/>
<reference evidence="2 3" key="1">
    <citation type="journal article" date="2009" name="Genome Res.">
        <title>Whole genome sequence of Desulfovibrio magneticus strain RS-1 revealed common gene clusters in magnetotactic bacteria.</title>
        <authorList>
            <person name="Nakazawa H."/>
            <person name="Arakaki A."/>
            <person name="Narita-Yamada S."/>
            <person name="Yashiro I."/>
            <person name="Jinno K."/>
            <person name="Aoki N."/>
            <person name="Tsuruyama A."/>
            <person name="Okamura Y."/>
            <person name="Tanikawa S."/>
            <person name="Fujita N."/>
            <person name="Takeyama H."/>
            <person name="Matsunaga T."/>
        </authorList>
    </citation>
    <scope>NUCLEOTIDE SEQUENCE [LARGE SCALE GENOMIC DNA]</scope>
    <source>
        <strain evidence="3">ATCC 700980 / DSM 13731 / RS-1</strain>
    </source>
</reference>
<protein>
    <submittedName>
        <fullName evidence="2">Sensor histidine kinase</fullName>
    </submittedName>
</protein>
<dbReference type="EMBL" id="AP010904">
    <property type="protein sequence ID" value="BAH77144.1"/>
    <property type="molecule type" value="Genomic_DNA"/>
</dbReference>
<dbReference type="InterPro" id="IPR005467">
    <property type="entry name" value="His_kinase_dom"/>
</dbReference>
<sequence>MLITTRTKDMATDNLKTKSAAPERLSLNEVQDEREKLSGHICSSYFDFFPLPLIVLNSYRQIVFSNKSFLDILGINDLDNFLGLRPGEAMGCTYAHVEEAGCGTSTFCRECGALRAVLECMINDSKAQHDCQLLVRHNDESSAKDLRVFVSPWSVENEKYYVVSIVDIEDEKRRKILERIFFHDILNAAGGAKALLDTLFDEVPEESKELMSLVQASLFGLVEEIKKQKQLLALENKEYKLSMITLQGIELVNLVAKEYRTHPKAYGKQIAISQNSKNVQILSDYTLLMRVIINMVINALEATSENGSITIGLDDDGDCAKFWVANSRIMPESVKMQIFKRSFSTKGVDRGLGTYSIKLLTENYLKGEVGFTSEEPDGTKFWVKINKAV</sequence>
<keyword evidence="2" id="KW-0808">Transferase</keyword>
<keyword evidence="3" id="KW-1185">Reference proteome</keyword>
<dbReference type="eggNOG" id="COG2205">
    <property type="taxonomic scope" value="Bacteria"/>
</dbReference>
<gene>
    <name evidence="2" type="ordered locus">DMR_36530</name>
</gene>
<organism evidence="2 3">
    <name type="scientific">Solidesulfovibrio magneticus (strain ATCC 700980 / DSM 13731 / RS-1)</name>
    <name type="common">Desulfovibrio magneticus</name>
    <dbReference type="NCBI Taxonomy" id="573370"/>
    <lineage>
        <taxon>Bacteria</taxon>
        <taxon>Pseudomonadati</taxon>
        <taxon>Thermodesulfobacteriota</taxon>
        <taxon>Desulfovibrionia</taxon>
        <taxon>Desulfovibrionales</taxon>
        <taxon>Desulfovibrionaceae</taxon>
        <taxon>Solidesulfovibrio</taxon>
    </lineage>
</organism>
<accession>C4XM16</accession>
<dbReference type="SUPFAM" id="SSF55874">
    <property type="entry name" value="ATPase domain of HSP90 chaperone/DNA topoisomerase II/histidine kinase"/>
    <property type="match status" value="1"/>
</dbReference>
<evidence type="ECO:0000313" key="3">
    <source>
        <dbReference type="Proteomes" id="UP000009071"/>
    </source>
</evidence>
<dbReference type="AlphaFoldDB" id="C4XM16"/>
<dbReference type="PROSITE" id="PS50109">
    <property type="entry name" value="HIS_KIN"/>
    <property type="match status" value="1"/>
</dbReference>
<dbReference type="Proteomes" id="UP000009071">
    <property type="component" value="Chromosome"/>
</dbReference>
<evidence type="ECO:0000313" key="2">
    <source>
        <dbReference type="EMBL" id="BAH77144.1"/>
    </source>
</evidence>
<dbReference type="GO" id="GO:0016301">
    <property type="term" value="F:kinase activity"/>
    <property type="evidence" value="ECO:0007669"/>
    <property type="project" value="UniProtKB-KW"/>
</dbReference>
<dbReference type="InterPro" id="IPR036890">
    <property type="entry name" value="HATPase_C_sf"/>
</dbReference>
<dbReference type="Gene3D" id="3.30.565.10">
    <property type="entry name" value="Histidine kinase-like ATPase, C-terminal domain"/>
    <property type="match status" value="1"/>
</dbReference>
<dbReference type="SMART" id="SM00387">
    <property type="entry name" value="HATPase_c"/>
    <property type="match status" value="1"/>
</dbReference>
<feature type="domain" description="Histidine kinase" evidence="1">
    <location>
        <begin position="180"/>
        <end position="389"/>
    </location>
</feature>
<proteinExistence type="predicted"/>